<feature type="chain" id="PRO_5042025913" evidence="1">
    <location>
        <begin position="19"/>
        <end position="122"/>
    </location>
</feature>
<sequence length="122" mass="13139">MHFFGALSTLVAAGLVAAAPTAPESYIDVRAEDDYFWAVSGWGNPTCEGSLLWSYQGTGSSCINVRTFAASASYIVNHESQLELINVAECGFSGLAKTDNQPNITTGCVTAPVMSFRIFRRY</sequence>
<reference evidence="2" key="1">
    <citation type="journal article" date="2023" name="Mol. Phylogenet. Evol.">
        <title>Genome-scale phylogeny and comparative genomics of the fungal order Sordariales.</title>
        <authorList>
            <person name="Hensen N."/>
            <person name="Bonometti L."/>
            <person name="Westerberg I."/>
            <person name="Brannstrom I.O."/>
            <person name="Guillou S."/>
            <person name="Cros-Aarteil S."/>
            <person name="Calhoun S."/>
            <person name="Haridas S."/>
            <person name="Kuo A."/>
            <person name="Mondo S."/>
            <person name="Pangilinan J."/>
            <person name="Riley R."/>
            <person name="LaButti K."/>
            <person name="Andreopoulos B."/>
            <person name="Lipzen A."/>
            <person name="Chen C."/>
            <person name="Yan M."/>
            <person name="Daum C."/>
            <person name="Ng V."/>
            <person name="Clum A."/>
            <person name="Steindorff A."/>
            <person name="Ohm R.A."/>
            <person name="Martin F."/>
            <person name="Silar P."/>
            <person name="Natvig D.O."/>
            <person name="Lalanne C."/>
            <person name="Gautier V."/>
            <person name="Ament-Velasquez S.L."/>
            <person name="Kruys A."/>
            <person name="Hutchinson M.I."/>
            <person name="Powell A.J."/>
            <person name="Barry K."/>
            <person name="Miller A.N."/>
            <person name="Grigoriev I.V."/>
            <person name="Debuchy R."/>
            <person name="Gladieux P."/>
            <person name="Hiltunen Thoren M."/>
            <person name="Johannesson H."/>
        </authorList>
    </citation>
    <scope>NUCLEOTIDE SEQUENCE</scope>
    <source>
        <strain evidence="2">CBS 168.71</strain>
    </source>
</reference>
<evidence type="ECO:0000313" key="3">
    <source>
        <dbReference type="Proteomes" id="UP001278766"/>
    </source>
</evidence>
<evidence type="ECO:0000256" key="1">
    <source>
        <dbReference type="SAM" id="SignalP"/>
    </source>
</evidence>
<comment type="caution">
    <text evidence="2">The sequence shown here is derived from an EMBL/GenBank/DDBJ whole genome shotgun (WGS) entry which is preliminary data.</text>
</comment>
<organism evidence="2 3">
    <name type="scientific">Chaetomium fimeti</name>
    <dbReference type="NCBI Taxonomy" id="1854472"/>
    <lineage>
        <taxon>Eukaryota</taxon>
        <taxon>Fungi</taxon>
        <taxon>Dikarya</taxon>
        <taxon>Ascomycota</taxon>
        <taxon>Pezizomycotina</taxon>
        <taxon>Sordariomycetes</taxon>
        <taxon>Sordariomycetidae</taxon>
        <taxon>Sordariales</taxon>
        <taxon>Chaetomiaceae</taxon>
        <taxon>Chaetomium</taxon>
    </lineage>
</organism>
<accession>A0AAE0LRT1</accession>
<reference evidence="2" key="2">
    <citation type="submission" date="2023-06" db="EMBL/GenBank/DDBJ databases">
        <authorList>
            <consortium name="Lawrence Berkeley National Laboratory"/>
            <person name="Haridas S."/>
            <person name="Hensen N."/>
            <person name="Bonometti L."/>
            <person name="Westerberg I."/>
            <person name="Brannstrom I.O."/>
            <person name="Guillou S."/>
            <person name="Cros-Aarteil S."/>
            <person name="Calhoun S."/>
            <person name="Kuo A."/>
            <person name="Mondo S."/>
            <person name="Pangilinan J."/>
            <person name="Riley R."/>
            <person name="Labutti K."/>
            <person name="Andreopoulos B."/>
            <person name="Lipzen A."/>
            <person name="Chen C."/>
            <person name="Yanf M."/>
            <person name="Daum C."/>
            <person name="Ng V."/>
            <person name="Clum A."/>
            <person name="Steindorff A."/>
            <person name="Ohm R."/>
            <person name="Martin F."/>
            <person name="Silar P."/>
            <person name="Natvig D."/>
            <person name="Lalanne C."/>
            <person name="Gautier V."/>
            <person name="Ament-Velasquez S.L."/>
            <person name="Kruys A."/>
            <person name="Hutchinson M.I."/>
            <person name="Powell A.J."/>
            <person name="Barry K."/>
            <person name="Miller A.N."/>
            <person name="Grigoriev I.V."/>
            <person name="Debuchy R."/>
            <person name="Gladieux P."/>
            <person name="Thoren M.H."/>
            <person name="Johannesson H."/>
        </authorList>
    </citation>
    <scope>NUCLEOTIDE SEQUENCE</scope>
    <source>
        <strain evidence="2">CBS 168.71</strain>
    </source>
</reference>
<protein>
    <submittedName>
        <fullName evidence="2">Uncharacterized protein</fullName>
    </submittedName>
</protein>
<dbReference type="Proteomes" id="UP001278766">
    <property type="component" value="Unassembled WGS sequence"/>
</dbReference>
<dbReference type="GeneID" id="87839388"/>
<dbReference type="EMBL" id="JAUEPN010000005">
    <property type="protein sequence ID" value="KAK3295097.1"/>
    <property type="molecule type" value="Genomic_DNA"/>
</dbReference>
<dbReference type="RefSeq" id="XP_062658611.1">
    <property type="nucleotide sequence ID" value="XM_062802440.1"/>
</dbReference>
<proteinExistence type="predicted"/>
<feature type="signal peptide" evidence="1">
    <location>
        <begin position="1"/>
        <end position="18"/>
    </location>
</feature>
<evidence type="ECO:0000313" key="2">
    <source>
        <dbReference type="EMBL" id="KAK3295097.1"/>
    </source>
</evidence>
<gene>
    <name evidence="2" type="ORF">B0H64DRAFT_375807</name>
</gene>
<keyword evidence="1" id="KW-0732">Signal</keyword>
<keyword evidence="3" id="KW-1185">Reference proteome</keyword>
<dbReference type="AlphaFoldDB" id="A0AAE0LRT1"/>
<name>A0AAE0LRT1_9PEZI</name>